<evidence type="ECO:0000313" key="5">
    <source>
        <dbReference type="EMBL" id="CAD7698363.1"/>
    </source>
</evidence>
<dbReference type="EMBL" id="CAJHUC010000814">
    <property type="protein sequence ID" value="CAD7698363.1"/>
    <property type="molecule type" value="Genomic_DNA"/>
</dbReference>
<keyword evidence="2" id="KW-0689">Ribosomal protein</keyword>
<dbReference type="GO" id="GO:0005840">
    <property type="term" value="C:ribosome"/>
    <property type="evidence" value="ECO:0007669"/>
    <property type="project" value="UniProtKB-KW"/>
</dbReference>
<dbReference type="PANTHER" id="PTHR11700">
    <property type="entry name" value="30S RIBOSOMAL PROTEIN S10 FAMILY MEMBER"/>
    <property type="match status" value="1"/>
</dbReference>
<dbReference type="PRINTS" id="PR00971">
    <property type="entry name" value="RIBOSOMALS10"/>
</dbReference>
<dbReference type="InterPro" id="IPR027486">
    <property type="entry name" value="Ribosomal_uS10_dom"/>
</dbReference>
<proteinExistence type="inferred from homology"/>
<evidence type="ECO:0000256" key="1">
    <source>
        <dbReference type="ARBA" id="ARBA00007102"/>
    </source>
</evidence>
<dbReference type="Proteomes" id="UP000708148">
    <property type="component" value="Unassembled WGS sequence"/>
</dbReference>
<organism evidence="5 6">
    <name type="scientific">Ostreobium quekettii</name>
    <dbReference type="NCBI Taxonomy" id="121088"/>
    <lineage>
        <taxon>Eukaryota</taxon>
        <taxon>Viridiplantae</taxon>
        <taxon>Chlorophyta</taxon>
        <taxon>core chlorophytes</taxon>
        <taxon>Ulvophyceae</taxon>
        <taxon>TCBD clade</taxon>
        <taxon>Bryopsidales</taxon>
        <taxon>Ostreobineae</taxon>
        <taxon>Ostreobiaceae</taxon>
        <taxon>Ostreobium</taxon>
    </lineage>
</organism>
<dbReference type="HAMAP" id="MF_00508">
    <property type="entry name" value="Ribosomal_uS10"/>
    <property type="match status" value="1"/>
</dbReference>
<keyword evidence="3" id="KW-0687">Ribonucleoprotein</keyword>
<dbReference type="GO" id="GO:0006412">
    <property type="term" value="P:translation"/>
    <property type="evidence" value="ECO:0007669"/>
    <property type="project" value="InterPro"/>
</dbReference>
<comment type="caution">
    <text evidence="5">The sequence shown here is derived from an EMBL/GenBank/DDBJ whole genome shotgun (WGS) entry which is preliminary data.</text>
</comment>
<dbReference type="PROSITE" id="PS00361">
    <property type="entry name" value="RIBOSOMAL_S10"/>
    <property type="match status" value="1"/>
</dbReference>
<dbReference type="GO" id="GO:1990904">
    <property type="term" value="C:ribonucleoprotein complex"/>
    <property type="evidence" value="ECO:0007669"/>
    <property type="project" value="UniProtKB-KW"/>
</dbReference>
<evidence type="ECO:0000256" key="2">
    <source>
        <dbReference type="ARBA" id="ARBA00022980"/>
    </source>
</evidence>
<dbReference type="SMART" id="SM01403">
    <property type="entry name" value="Ribosomal_S10"/>
    <property type="match status" value="1"/>
</dbReference>
<evidence type="ECO:0000259" key="4">
    <source>
        <dbReference type="SMART" id="SM01403"/>
    </source>
</evidence>
<dbReference type="Gene3D" id="3.30.70.600">
    <property type="entry name" value="Ribosomal protein S10 domain"/>
    <property type="match status" value="1"/>
</dbReference>
<sequence>MDLLRDAIQMILDIASATGANVSGPVPLPTRRKLYCMLRSPHVNKDSREHFEVTIHRRLVDIKDLSAQTRDRLMELDIPAGVDTNVKLLWWPADREYDSRAVASGCNYVSCLVGYEGATGFATDFVPGCMQYLPIDQWAEYFVANLCALQVRRLPLWTPGLCLHHFHLFLFFLGCVC</sequence>
<dbReference type="AlphaFoldDB" id="A0A8S1IT20"/>
<dbReference type="NCBIfam" id="TIGR01049">
    <property type="entry name" value="rpsJ_bact"/>
    <property type="match status" value="1"/>
</dbReference>
<feature type="domain" description="Small ribosomal subunit protein uS10" evidence="4">
    <location>
        <begin position="1"/>
        <end position="87"/>
    </location>
</feature>
<dbReference type="GO" id="GO:0003735">
    <property type="term" value="F:structural constituent of ribosome"/>
    <property type="evidence" value="ECO:0007669"/>
    <property type="project" value="InterPro"/>
</dbReference>
<reference evidence="5" key="1">
    <citation type="submission" date="2020-12" db="EMBL/GenBank/DDBJ databases">
        <authorList>
            <person name="Iha C."/>
        </authorList>
    </citation>
    <scope>NUCLEOTIDE SEQUENCE</scope>
</reference>
<dbReference type="InterPro" id="IPR018268">
    <property type="entry name" value="Ribosomal_uS10_CS"/>
</dbReference>
<comment type="similarity">
    <text evidence="1">Belongs to the universal ribosomal protein uS10 family.</text>
</comment>
<evidence type="ECO:0000256" key="3">
    <source>
        <dbReference type="ARBA" id="ARBA00023274"/>
    </source>
</evidence>
<evidence type="ECO:0000313" key="6">
    <source>
        <dbReference type="Proteomes" id="UP000708148"/>
    </source>
</evidence>
<keyword evidence="6" id="KW-1185">Reference proteome</keyword>
<dbReference type="SUPFAM" id="SSF54999">
    <property type="entry name" value="Ribosomal protein S10"/>
    <property type="match status" value="1"/>
</dbReference>
<dbReference type="GO" id="GO:0003723">
    <property type="term" value="F:RNA binding"/>
    <property type="evidence" value="ECO:0007669"/>
    <property type="project" value="InterPro"/>
</dbReference>
<protein>
    <recommendedName>
        <fullName evidence="4">Small ribosomal subunit protein uS10 domain-containing protein</fullName>
    </recommendedName>
</protein>
<dbReference type="Pfam" id="PF00338">
    <property type="entry name" value="Ribosomal_S10"/>
    <property type="match status" value="1"/>
</dbReference>
<dbReference type="NCBIfam" id="NF001861">
    <property type="entry name" value="PRK00596.1"/>
    <property type="match status" value="1"/>
</dbReference>
<dbReference type="InterPro" id="IPR001848">
    <property type="entry name" value="Ribosomal_uS10"/>
</dbReference>
<name>A0A8S1IT20_9CHLO</name>
<dbReference type="InterPro" id="IPR036838">
    <property type="entry name" value="Ribosomal_uS10_dom_sf"/>
</dbReference>
<accession>A0A8S1IT20</accession>
<gene>
    <name evidence="5" type="ORF">OSTQU699_LOCUS3724</name>
</gene>
<dbReference type="OrthoDB" id="366214at2759"/>